<name>A0A8C8AI75_9STRI</name>
<dbReference type="InterPro" id="IPR050208">
    <property type="entry name" value="MHC_class-I_related"/>
</dbReference>
<feature type="domain" description="MHC class I-like antigen recognition-like" evidence="2">
    <location>
        <begin position="40"/>
        <end position="110"/>
    </location>
</feature>
<dbReference type="SUPFAM" id="SSF54452">
    <property type="entry name" value="MHC antigen-recognition domain"/>
    <property type="match status" value="1"/>
</dbReference>
<reference evidence="3" key="1">
    <citation type="submission" date="2025-08" db="UniProtKB">
        <authorList>
            <consortium name="Ensembl"/>
        </authorList>
    </citation>
    <scope>IDENTIFICATION</scope>
</reference>
<accession>A0A8C8AI75</accession>
<dbReference type="Ensembl" id="ENSOSUT00000004765.1">
    <property type="protein sequence ID" value="ENSOSUP00000004611.1"/>
    <property type="gene ID" value="ENSOSUG00000003405.1"/>
</dbReference>
<dbReference type="Proteomes" id="UP000694552">
    <property type="component" value="Unplaced"/>
</dbReference>
<dbReference type="Gene3D" id="3.30.500.10">
    <property type="entry name" value="MHC class I-like antigen recognition-like"/>
    <property type="match status" value="1"/>
</dbReference>
<dbReference type="AlphaFoldDB" id="A0A8C8AI75"/>
<dbReference type="Pfam" id="PF00129">
    <property type="entry name" value="MHC_I"/>
    <property type="match status" value="1"/>
</dbReference>
<keyword evidence="4" id="KW-1185">Reference proteome</keyword>
<protein>
    <recommendedName>
        <fullName evidence="2">MHC class I-like antigen recognition-like domain-containing protein</fullName>
    </recommendedName>
</protein>
<dbReference type="InterPro" id="IPR011162">
    <property type="entry name" value="MHC_I/II-like_Ag-recog"/>
</dbReference>
<dbReference type="PANTHER" id="PTHR16675">
    <property type="entry name" value="MHC CLASS I-RELATED"/>
    <property type="match status" value="1"/>
</dbReference>
<sequence length="113" mass="12540">MLPLPPTLLPWDTPSLAAHPWAPSPLSPPPLTTLRVPAGPHSLRYFDVAVSEPRPGVPEYVMVGYLDGNLIARYDSDTGRAVPRADWMEKNLDGDHWDTLTQLGQRQQQIPHA</sequence>
<proteinExistence type="predicted"/>
<evidence type="ECO:0000259" key="2">
    <source>
        <dbReference type="Pfam" id="PF00129"/>
    </source>
</evidence>
<dbReference type="GO" id="GO:0009897">
    <property type="term" value="C:external side of plasma membrane"/>
    <property type="evidence" value="ECO:0007669"/>
    <property type="project" value="TreeGrafter"/>
</dbReference>
<evidence type="ECO:0000313" key="4">
    <source>
        <dbReference type="Proteomes" id="UP000694552"/>
    </source>
</evidence>
<evidence type="ECO:0000256" key="1">
    <source>
        <dbReference type="ARBA" id="ARBA00023180"/>
    </source>
</evidence>
<dbReference type="InterPro" id="IPR037055">
    <property type="entry name" value="MHC_I-like_Ag-recog_sf"/>
</dbReference>
<reference evidence="3" key="2">
    <citation type="submission" date="2025-09" db="UniProtKB">
        <authorList>
            <consortium name="Ensembl"/>
        </authorList>
    </citation>
    <scope>IDENTIFICATION</scope>
</reference>
<evidence type="ECO:0000313" key="3">
    <source>
        <dbReference type="Ensembl" id="ENSOSUP00000004611.1"/>
    </source>
</evidence>
<dbReference type="GO" id="GO:0005615">
    <property type="term" value="C:extracellular space"/>
    <property type="evidence" value="ECO:0007669"/>
    <property type="project" value="TreeGrafter"/>
</dbReference>
<dbReference type="GO" id="GO:0006955">
    <property type="term" value="P:immune response"/>
    <property type="evidence" value="ECO:0007669"/>
    <property type="project" value="TreeGrafter"/>
</dbReference>
<dbReference type="PANTHER" id="PTHR16675:SF235">
    <property type="entry name" value="SHKT DOMAIN-CONTAINING PROTEIN"/>
    <property type="match status" value="1"/>
</dbReference>
<organism evidence="3 4">
    <name type="scientific">Otus sunia</name>
    <name type="common">Oriental scops-owl</name>
    <dbReference type="NCBI Taxonomy" id="257818"/>
    <lineage>
        <taxon>Eukaryota</taxon>
        <taxon>Metazoa</taxon>
        <taxon>Chordata</taxon>
        <taxon>Craniata</taxon>
        <taxon>Vertebrata</taxon>
        <taxon>Euteleostomi</taxon>
        <taxon>Archelosauria</taxon>
        <taxon>Archosauria</taxon>
        <taxon>Dinosauria</taxon>
        <taxon>Saurischia</taxon>
        <taxon>Theropoda</taxon>
        <taxon>Coelurosauria</taxon>
        <taxon>Aves</taxon>
        <taxon>Neognathae</taxon>
        <taxon>Neoaves</taxon>
        <taxon>Telluraves</taxon>
        <taxon>Strigiformes</taxon>
        <taxon>Strigidae</taxon>
        <taxon>Otus</taxon>
    </lineage>
</organism>
<dbReference type="InterPro" id="IPR011161">
    <property type="entry name" value="MHC_I-like_Ag-recog"/>
</dbReference>
<keyword evidence="1" id="KW-0325">Glycoprotein</keyword>